<gene>
    <name evidence="5" type="ordered locus">MROS_1344</name>
</gene>
<dbReference type="InterPro" id="IPR050181">
    <property type="entry name" value="Cold_shock_domain"/>
</dbReference>
<dbReference type="PRINTS" id="PR00050">
    <property type="entry name" value="COLDSHOCK"/>
</dbReference>
<keyword evidence="2" id="KW-0963">Cytoplasm</keyword>
<dbReference type="InterPro" id="IPR002059">
    <property type="entry name" value="CSP_DNA-bd"/>
</dbReference>
<sequence length="70" mass="7723">MAERENGTVKWFNATKGYGFIERSQGGDVFVHFSSIQVDGYKTLEKGQQVEFTVGDGPKGPQAQDVKVVK</sequence>
<dbReference type="PROSITE" id="PS00352">
    <property type="entry name" value="CSD_1"/>
    <property type="match status" value="1"/>
</dbReference>
<evidence type="ECO:0000256" key="2">
    <source>
        <dbReference type="ARBA" id="ARBA00022490"/>
    </source>
</evidence>
<name>I7A3W2_MELRP</name>
<accession>I7A3W2</accession>
<dbReference type="STRING" id="1191523.MROS_1344"/>
<dbReference type="PANTHER" id="PTHR11544">
    <property type="entry name" value="COLD SHOCK DOMAIN CONTAINING PROTEINS"/>
    <property type="match status" value="1"/>
</dbReference>
<evidence type="ECO:0000313" key="5">
    <source>
        <dbReference type="EMBL" id="AFN74581.1"/>
    </source>
</evidence>
<dbReference type="GO" id="GO:0003677">
    <property type="term" value="F:DNA binding"/>
    <property type="evidence" value="ECO:0007669"/>
    <property type="project" value="UniProtKB-KW"/>
</dbReference>
<dbReference type="HOGENOM" id="CLU_117621_6_1_10"/>
<dbReference type="InterPro" id="IPR019844">
    <property type="entry name" value="CSD_CS"/>
</dbReference>
<evidence type="ECO:0000256" key="1">
    <source>
        <dbReference type="ARBA" id="ARBA00004496"/>
    </source>
</evidence>
<dbReference type="SUPFAM" id="SSF50249">
    <property type="entry name" value="Nucleic acid-binding proteins"/>
    <property type="match status" value="1"/>
</dbReference>
<keyword evidence="5" id="KW-0238">DNA-binding</keyword>
<evidence type="ECO:0000256" key="3">
    <source>
        <dbReference type="RuleBase" id="RU000408"/>
    </source>
</evidence>
<dbReference type="InterPro" id="IPR012156">
    <property type="entry name" value="Cold_shock_CspA"/>
</dbReference>
<dbReference type="Pfam" id="PF00313">
    <property type="entry name" value="CSD"/>
    <property type="match status" value="1"/>
</dbReference>
<feature type="domain" description="CSD" evidence="4">
    <location>
        <begin position="4"/>
        <end position="68"/>
    </location>
</feature>
<dbReference type="CDD" id="cd04458">
    <property type="entry name" value="CSP_CDS"/>
    <property type="match status" value="1"/>
</dbReference>
<reference evidence="5 6" key="1">
    <citation type="journal article" date="2013" name="PLoS ONE">
        <title>Genomic analysis of Melioribacter roseus, facultatively anaerobic organotrophic bacterium representing a novel deep lineage within Bacteriodetes/Chlorobi group.</title>
        <authorList>
            <person name="Kadnikov V.V."/>
            <person name="Mardanov A.V."/>
            <person name="Podosokorskaya O.A."/>
            <person name="Gavrilov S.N."/>
            <person name="Kublanov I.V."/>
            <person name="Beletsky A.V."/>
            <person name="Bonch-Osmolovskaya E.A."/>
            <person name="Ravin N.V."/>
        </authorList>
    </citation>
    <scope>NUCLEOTIDE SEQUENCE [LARGE SCALE GENOMIC DNA]</scope>
    <source>
        <strain evidence="6">JCM 17771 / P3M-2</strain>
    </source>
</reference>
<dbReference type="PIRSF" id="PIRSF002599">
    <property type="entry name" value="Cold_shock_A"/>
    <property type="match status" value="1"/>
</dbReference>
<dbReference type="GO" id="GO:0005829">
    <property type="term" value="C:cytosol"/>
    <property type="evidence" value="ECO:0007669"/>
    <property type="project" value="UniProtKB-ARBA"/>
</dbReference>
<dbReference type="Proteomes" id="UP000009011">
    <property type="component" value="Chromosome"/>
</dbReference>
<dbReference type="InterPro" id="IPR011129">
    <property type="entry name" value="CSD"/>
</dbReference>
<dbReference type="AlphaFoldDB" id="I7A3W2"/>
<comment type="subcellular location">
    <subcellularLocation>
        <location evidence="1 3">Cytoplasm</location>
    </subcellularLocation>
</comment>
<dbReference type="EMBL" id="CP003557">
    <property type="protein sequence ID" value="AFN74581.1"/>
    <property type="molecule type" value="Genomic_DNA"/>
</dbReference>
<organism evidence="5 6">
    <name type="scientific">Melioribacter roseus (strain DSM 23840 / JCM 17771 / VKM B-2668 / P3M-2)</name>
    <dbReference type="NCBI Taxonomy" id="1191523"/>
    <lineage>
        <taxon>Bacteria</taxon>
        <taxon>Pseudomonadati</taxon>
        <taxon>Ignavibacteriota</taxon>
        <taxon>Ignavibacteria</taxon>
        <taxon>Ignavibacteriales</taxon>
        <taxon>Melioribacteraceae</taxon>
        <taxon>Melioribacter</taxon>
    </lineage>
</organism>
<dbReference type="eggNOG" id="COG1278">
    <property type="taxonomic scope" value="Bacteria"/>
</dbReference>
<evidence type="ECO:0000313" key="6">
    <source>
        <dbReference type="Proteomes" id="UP000009011"/>
    </source>
</evidence>
<dbReference type="FunFam" id="2.40.50.140:FF:000006">
    <property type="entry name" value="Cold shock protein CspC"/>
    <property type="match status" value="1"/>
</dbReference>
<keyword evidence="6" id="KW-1185">Reference proteome</keyword>
<dbReference type="OrthoDB" id="9805039at2"/>
<dbReference type="Gene3D" id="2.40.50.140">
    <property type="entry name" value="Nucleic acid-binding proteins"/>
    <property type="match status" value="1"/>
</dbReference>
<protein>
    <submittedName>
        <fullName evidence="5">Cold-shock DNA-binding domain protein</fullName>
    </submittedName>
</protein>
<dbReference type="PROSITE" id="PS51857">
    <property type="entry name" value="CSD_2"/>
    <property type="match status" value="1"/>
</dbReference>
<dbReference type="InterPro" id="IPR012340">
    <property type="entry name" value="NA-bd_OB-fold"/>
</dbReference>
<proteinExistence type="predicted"/>
<dbReference type="RefSeq" id="WP_014856016.1">
    <property type="nucleotide sequence ID" value="NC_018178.1"/>
</dbReference>
<dbReference type="SMART" id="SM00357">
    <property type="entry name" value="CSP"/>
    <property type="match status" value="1"/>
</dbReference>
<evidence type="ECO:0000259" key="4">
    <source>
        <dbReference type="PROSITE" id="PS51857"/>
    </source>
</evidence>
<dbReference type="KEGG" id="mro:MROS_1344"/>